<dbReference type="NCBIfam" id="TIGR00083">
    <property type="entry name" value="ribF"/>
    <property type="match status" value="1"/>
</dbReference>
<dbReference type="GO" id="GO:0008531">
    <property type="term" value="F:riboflavin kinase activity"/>
    <property type="evidence" value="ECO:0007669"/>
    <property type="project" value="UniProtKB-UniRule"/>
</dbReference>
<evidence type="ECO:0000313" key="17">
    <source>
        <dbReference type="EMBL" id="NNU79521.1"/>
    </source>
</evidence>
<evidence type="ECO:0000256" key="5">
    <source>
        <dbReference type="ARBA" id="ARBA00022643"/>
    </source>
</evidence>
<evidence type="ECO:0000256" key="12">
    <source>
        <dbReference type="ARBA" id="ARBA00023268"/>
    </source>
</evidence>
<keyword evidence="10 15" id="KW-0274">FAD</keyword>
<evidence type="ECO:0000256" key="3">
    <source>
        <dbReference type="ARBA" id="ARBA00005201"/>
    </source>
</evidence>
<organism evidence="17 18">
    <name type="scientific">Halovulum dunhuangense</name>
    <dbReference type="NCBI Taxonomy" id="1505036"/>
    <lineage>
        <taxon>Bacteria</taxon>
        <taxon>Pseudomonadati</taxon>
        <taxon>Pseudomonadota</taxon>
        <taxon>Alphaproteobacteria</taxon>
        <taxon>Rhodobacterales</taxon>
        <taxon>Paracoccaceae</taxon>
        <taxon>Halovulum</taxon>
    </lineage>
</organism>
<dbReference type="Pfam" id="PF01687">
    <property type="entry name" value="Flavokinase"/>
    <property type="match status" value="1"/>
</dbReference>
<dbReference type="FunFam" id="3.40.50.620:FF:000021">
    <property type="entry name" value="Riboflavin biosynthesis protein"/>
    <property type="match status" value="1"/>
</dbReference>
<dbReference type="PANTHER" id="PTHR22749">
    <property type="entry name" value="RIBOFLAVIN KINASE/FMN ADENYLYLTRANSFERASE"/>
    <property type="match status" value="1"/>
</dbReference>
<evidence type="ECO:0000256" key="4">
    <source>
        <dbReference type="ARBA" id="ARBA00022630"/>
    </source>
</evidence>
<evidence type="ECO:0000256" key="15">
    <source>
        <dbReference type="PIRNR" id="PIRNR004491"/>
    </source>
</evidence>
<dbReference type="InterPro" id="IPR014729">
    <property type="entry name" value="Rossmann-like_a/b/a_fold"/>
</dbReference>
<comment type="catalytic activity">
    <reaction evidence="14 15">
        <text>FMN + ATP + H(+) = FAD + diphosphate</text>
        <dbReference type="Rhea" id="RHEA:17237"/>
        <dbReference type="ChEBI" id="CHEBI:15378"/>
        <dbReference type="ChEBI" id="CHEBI:30616"/>
        <dbReference type="ChEBI" id="CHEBI:33019"/>
        <dbReference type="ChEBI" id="CHEBI:57692"/>
        <dbReference type="ChEBI" id="CHEBI:58210"/>
        <dbReference type="EC" id="2.7.7.2"/>
    </reaction>
</comment>
<evidence type="ECO:0000256" key="11">
    <source>
        <dbReference type="ARBA" id="ARBA00022840"/>
    </source>
</evidence>
<keyword evidence="18" id="KW-1185">Reference proteome</keyword>
<proteinExistence type="inferred from homology"/>
<evidence type="ECO:0000256" key="6">
    <source>
        <dbReference type="ARBA" id="ARBA00022679"/>
    </source>
</evidence>
<comment type="pathway">
    <text evidence="2 15">Cofactor biosynthesis; FAD biosynthesis; FAD from FMN: step 1/1.</text>
</comment>
<accession>A0A849KV52</accession>
<comment type="similarity">
    <text evidence="15">Belongs to the ribF family.</text>
</comment>
<comment type="pathway">
    <text evidence="3 15">Cofactor biosynthesis; FMN biosynthesis; FMN from riboflavin (ATP route): step 1/1.</text>
</comment>
<name>A0A849KV52_9RHOB</name>
<dbReference type="Gene3D" id="2.40.30.30">
    <property type="entry name" value="Riboflavin kinase-like"/>
    <property type="match status" value="1"/>
</dbReference>
<dbReference type="InterPro" id="IPR023465">
    <property type="entry name" value="Riboflavin_kinase_dom_sf"/>
</dbReference>
<evidence type="ECO:0000256" key="7">
    <source>
        <dbReference type="ARBA" id="ARBA00022695"/>
    </source>
</evidence>
<dbReference type="GO" id="GO:0006747">
    <property type="term" value="P:FAD biosynthetic process"/>
    <property type="evidence" value="ECO:0007669"/>
    <property type="project" value="UniProtKB-UniRule"/>
</dbReference>
<gene>
    <name evidence="17" type="ORF">HMH01_03625</name>
</gene>
<comment type="caution">
    <text evidence="17">The sequence shown here is derived from an EMBL/GenBank/DDBJ whole genome shotgun (WGS) entry which is preliminary data.</text>
</comment>
<dbReference type="GO" id="GO:0005524">
    <property type="term" value="F:ATP binding"/>
    <property type="evidence" value="ECO:0007669"/>
    <property type="project" value="UniProtKB-UniRule"/>
</dbReference>
<evidence type="ECO:0000256" key="8">
    <source>
        <dbReference type="ARBA" id="ARBA00022741"/>
    </source>
</evidence>
<dbReference type="InterPro" id="IPR002606">
    <property type="entry name" value="Riboflavin_kinase_bac"/>
</dbReference>
<evidence type="ECO:0000256" key="10">
    <source>
        <dbReference type="ARBA" id="ARBA00022827"/>
    </source>
</evidence>
<keyword evidence="7 15" id="KW-0548">Nucleotidyltransferase</keyword>
<evidence type="ECO:0000259" key="16">
    <source>
        <dbReference type="SMART" id="SM00904"/>
    </source>
</evidence>
<evidence type="ECO:0000256" key="2">
    <source>
        <dbReference type="ARBA" id="ARBA00004726"/>
    </source>
</evidence>
<dbReference type="GO" id="GO:0003919">
    <property type="term" value="F:FMN adenylyltransferase activity"/>
    <property type="evidence" value="ECO:0007669"/>
    <property type="project" value="UniProtKB-UniRule"/>
</dbReference>
<dbReference type="RefSeq" id="WP_171322579.1">
    <property type="nucleotide sequence ID" value="NZ_JABFBC010000001.1"/>
</dbReference>
<dbReference type="GO" id="GO:0009231">
    <property type="term" value="P:riboflavin biosynthetic process"/>
    <property type="evidence" value="ECO:0007669"/>
    <property type="project" value="InterPro"/>
</dbReference>
<dbReference type="AlphaFoldDB" id="A0A849KV52"/>
<protein>
    <recommendedName>
        <fullName evidence="15">Riboflavin biosynthesis protein</fullName>
    </recommendedName>
    <domain>
        <recommendedName>
            <fullName evidence="15">Riboflavin kinase</fullName>
            <ecNumber evidence="15">2.7.1.26</ecNumber>
        </recommendedName>
        <alternativeName>
            <fullName evidence="15">Flavokinase</fullName>
        </alternativeName>
    </domain>
    <domain>
        <recommendedName>
            <fullName evidence="15">FMN adenylyltransferase</fullName>
            <ecNumber evidence="15">2.7.7.2</ecNumber>
        </recommendedName>
        <alternativeName>
            <fullName evidence="15">FAD pyrophosphorylase</fullName>
        </alternativeName>
        <alternativeName>
            <fullName evidence="15">FAD synthase</fullName>
        </alternativeName>
    </domain>
</protein>
<dbReference type="EC" id="2.7.7.2" evidence="15"/>
<keyword evidence="8 15" id="KW-0547">Nucleotide-binding</keyword>
<reference evidence="17 18" key="1">
    <citation type="submission" date="2020-05" db="EMBL/GenBank/DDBJ databases">
        <title>Gimesia benthica sp. nov., a novel planctomycete isolated from a deep-sea water sample of the Northwest Indian Ocean.</title>
        <authorList>
            <person name="Wang J."/>
            <person name="Ruan C."/>
            <person name="Song L."/>
            <person name="Zhu Y."/>
            <person name="Li A."/>
            <person name="Zheng X."/>
            <person name="Wang L."/>
            <person name="Lu Z."/>
            <person name="Huang Y."/>
            <person name="Du W."/>
            <person name="Zhou Y."/>
            <person name="Huang L."/>
            <person name="Dai X."/>
        </authorList>
    </citation>
    <scope>NUCLEOTIDE SEQUENCE [LARGE SCALE GENOMIC DNA]</scope>
    <source>
        <strain evidence="17 18">YYQ-30</strain>
    </source>
</reference>
<feature type="domain" description="Riboflavin kinase" evidence="16">
    <location>
        <begin position="183"/>
        <end position="310"/>
    </location>
</feature>
<keyword evidence="9 15" id="KW-0418">Kinase</keyword>
<evidence type="ECO:0000256" key="1">
    <source>
        <dbReference type="ARBA" id="ARBA00002121"/>
    </source>
</evidence>
<dbReference type="SMART" id="SM00904">
    <property type="entry name" value="Flavokinase"/>
    <property type="match status" value="1"/>
</dbReference>
<evidence type="ECO:0000313" key="18">
    <source>
        <dbReference type="Proteomes" id="UP000572377"/>
    </source>
</evidence>
<keyword evidence="4 15" id="KW-0285">Flavoprotein</keyword>
<dbReference type="SUPFAM" id="SSF82114">
    <property type="entry name" value="Riboflavin kinase-like"/>
    <property type="match status" value="1"/>
</dbReference>
<dbReference type="InterPro" id="IPR015865">
    <property type="entry name" value="Riboflavin_kinase_bac/euk"/>
</dbReference>
<dbReference type="Gene3D" id="3.40.50.620">
    <property type="entry name" value="HUPs"/>
    <property type="match status" value="1"/>
</dbReference>
<keyword evidence="12" id="KW-0511">Multifunctional enzyme</keyword>
<dbReference type="GO" id="GO:0009398">
    <property type="term" value="P:FMN biosynthetic process"/>
    <property type="evidence" value="ECO:0007669"/>
    <property type="project" value="UniProtKB-UniRule"/>
</dbReference>
<evidence type="ECO:0000256" key="13">
    <source>
        <dbReference type="ARBA" id="ARBA00047880"/>
    </source>
</evidence>
<dbReference type="EC" id="2.7.1.26" evidence="15"/>
<dbReference type="Pfam" id="PF06574">
    <property type="entry name" value="FAD_syn"/>
    <property type="match status" value="1"/>
</dbReference>
<dbReference type="InterPro" id="IPR023468">
    <property type="entry name" value="Riboflavin_kinase"/>
</dbReference>
<keyword evidence="11 15" id="KW-0067">ATP-binding</keyword>
<sequence>MRRHAHYLNLEPSDRGACVAIGNFDGVHLGHQSVIGLARAAAGALNAPLGVVTFEPHPRNHFAPDAPPFRLMNAEARAHRLEKLGVQQLYELPFDGRMAAMTADHFVAEILVAGLGVRHVVVGADFHFGRGRRGDAYLLQALGRSHRFEVTIAPLVGNATQDFSSTAIRKALTDGSPEEAARMLGHWHRIEGRVVKGDQRGRDLGFPTANMGLDGLHLPRFGVYAVTVEVLDGPHKGHYRGASSLGERPTFGVNAPNLETHLLDFEGDLYGAELSVALVEFLRPELKFDDVDALVRQMHQDVTEARAALDRAGL</sequence>
<dbReference type="CDD" id="cd02064">
    <property type="entry name" value="FAD_synthetase_N"/>
    <property type="match status" value="1"/>
</dbReference>
<keyword evidence="6 15" id="KW-0808">Transferase</keyword>
<dbReference type="PIRSF" id="PIRSF004491">
    <property type="entry name" value="FAD_Synth"/>
    <property type="match status" value="1"/>
</dbReference>
<dbReference type="Proteomes" id="UP000572377">
    <property type="component" value="Unassembled WGS sequence"/>
</dbReference>
<dbReference type="FunFam" id="2.40.30.30:FF:000003">
    <property type="entry name" value="Riboflavin biosynthesis protein"/>
    <property type="match status" value="1"/>
</dbReference>
<evidence type="ECO:0000256" key="9">
    <source>
        <dbReference type="ARBA" id="ARBA00022777"/>
    </source>
</evidence>
<dbReference type="InterPro" id="IPR015864">
    <property type="entry name" value="FAD_synthase"/>
</dbReference>
<dbReference type="NCBIfam" id="NF004160">
    <property type="entry name" value="PRK05627.1-3"/>
    <property type="match status" value="1"/>
</dbReference>
<comment type="catalytic activity">
    <reaction evidence="13 15">
        <text>riboflavin + ATP = FMN + ADP + H(+)</text>
        <dbReference type="Rhea" id="RHEA:14357"/>
        <dbReference type="ChEBI" id="CHEBI:15378"/>
        <dbReference type="ChEBI" id="CHEBI:30616"/>
        <dbReference type="ChEBI" id="CHEBI:57986"/>
        <dbReference type="ChEBI" id="CHEBI:58210"/>
        <dbReference type="ChEBI" id="CHEBI:456216"/>
        <dbReference type="EC" id="2.7.1.26"/>
    </reaction>
</comment>
<dbReference type="SUPFAM" id="SSF52374">
    <property type="entry name" value="Nucleotidylyl transferase"/>
    <property type="match status" value="1"/>
</dbReference>
<evidence type="ECO:0000256" key="14">
    <source>
        <dbReference type="ARBA" id="ARBA00049494"/>
    </source>
</evidence>
<dbReference type="PANTHER" id="PTHR22749:SF6">
    <property type="entry name" value="RIBOFLAVIN KINASE"/>
    <property type="match status" value="1"/>
</dbReference>
<keyword evidence="5 15" id="KW-0288">FMN</keyword>
<comment type="function">
    <text evidence="1">Catalyzes the phosphorylation of riboflavin to FMN followed by the adenylation of FMN to FAD.</text>
</comment>
<dbReference type="EMBL" id="JABFBC010000001">
    <property type="protein sequence ID" value="NNU79521.1"/>
    <property type="molecule type" value="Genomic_DNA"/>
</dbReference>
<dbReference type="UniPathway" id="UPA00277">
    <property type="reaction ID" value="UER00407"/>
</dbReference>
<dbReference type="UniPathway" id="UPA00276">
    <property type="reaction ID" value="UER00406"/>
</dbReference>